<keyword evidence="5" id="KW-1185">Reference proteome</keyword>
<dbReference type="EMBL" id="JANJYJ010000002">
    <property type="protein sequence ID" value="KAK3226385.1"/>
    <property type="molecule type" value="Genomic_DNA"/>
</dbReference>
<evidence type="ECO:0000313" key="4">
    <source>
        <dbReference type="EMBL" id="KAK3226385.1"/>
    </source>
</evidence>
<evidence type="ECO:0000313" key="5">
    <source>
        <dbReference type="Proteomes" id="UP001281410"/>
    </source>
</evidence>
<evidence type="ECO:0000259" key="3">
    <source>
        <dbReference type="PROSITE" id="PS01031"/>
    </source>
</evidence>
<accession>A0AAE0AYT8</accession>
<dbReference type="PROSITE" id="PS01031">
    <property type="entry name" value="SHSP"/>
    <property type="match status" value="1"/>
</dbReference>
<reference evidence="4" key="1">
    <citation type="journal article" date="2023" name="Plant J.">
        <title>Genome sequences and population genomics provide insights into the demographic history, inbreeding, and mutation load of two 'living fossil' tree species of Dipteronia.</title>
        <authorList>
            <person name="Feng Y."/>
            <person name="Comes H.P."/>
            <person name="Chen J."/>
            <person name="Zhu S."/>
            <person name="Lu R."/>
            <person name="Zhang X."/>
            <person name="Li P."/>
            <person name="Qiu J."/>
            <person name="Olsen K.M."/>
            <person name="Qiu Y."/>
        </authorList>
    </citation>
    <scope>NUCLEOTIDE SEQUENCE</scope>
    <source>
        <strain evidence="4">NBL</strain>
    </source>
</reference>
<organism evidence="4 5">
    <name type="scientific">Dipteronia sinensis</name>
    <dbReference type="NCBI Taxonomy" id="43782"/>
    <lineage>
        <taxon>Eukaryota</taxon>
        <taxon>Viridiplantae</taxon>
        <taxon>Streptophyta</taxon>
        <taxon>Embryophyta</taxon>
        <taxon>Tracheophyta</taxon>
        <taxon>Spermatophyta</taxon>
        <taxon>Magnoliopsida</taxon>
        <taxon>eudicotyledons</taxon>
        <taxon>Gunneridae</taxon>
        <taxon>Pentapetalae</taxon>
        <taxon>rosids</taxon>
        <taxon>malvids</taxon>
        <taxon>Sapindales</taxon>
        <taxon>Sapindaceae</taxon>
        <taxon>Hippocastanoideae</taxon>
        <taxon>Acereae</taxon>
        <taxon>Dipteronia</taxon>
    </lineage>
</organism>
<evidence type="ECO:0000256" key="2">
    <source>
        <dbReference type="RuleBase" id="RU003616"/>
    </source>
</evidence>
<dbReference type="Pfam" id="PF00011">
    <property type="entry name" value="HSP20"/>
    <property type="match status" value="1"/>
</dbReference>
<protein>
    <recommendedName>
        <fullName evidence="3">SHSP domain-containing protein</fullName>
    </recommendedName>
</protein>
<sequence>MGDDYCNAPDIVHDFVPSSRWTEDSNGHYLLVDLPDFKKEEVKLQVDPSGHVTISGEQLTSEVGSYCTYIFRFHQTLTLPPDSDINRVSGNLDLERGIYYVTVPKEPNHQLVI</sequence>
<name>A0AAE0AYT8_9ROSI</name>
<dbReference type="Proteomes" id="UP001281410">
    <property type="component" value="Unassembled WGS sequence"/>
</dbReference>
<dbReference type="SUPFAM" id="SSF49764">
    <property type="entry name" value="HSP20-like chaperones"/>
    <property type="match status" value="1"/>
</dbReference>
<gene>
    <name evidence="4" type="ORF">Dsin_006247</name>
</gene>
<dbReference type="InterPro" id="IPR002068">
    <property type="entry name" value="A-crystallin/Hsp20_dom"/>
</dbReference>
<feature type="domain" description="SHSP" evidence="3">
    <location>
        <begin position="10"/>
        <end position="113"/>
    </location>
</feature>
<dbReference type="Gene3D" id="2.60.40.790">
    <property type="match status" value="1"/>
</dbReference>
<dbReference type="AlphaFoldDB" id="A0AAE0AYT8"/>
<comment type="caution">
    <text evidence="4">The sequence shown here is derived from an EMBL/GenBank/DDBJ whole genome shotgun (WGS) entry which is preliminary data.</text>
</comment>
<proteinExistence type="inferred from homology"/>
<comment type="similarity">
    <text evidence="1 2">Belongs to the small heat shock protein (HSP20) family.</text>
</comment>
<dbReference type="CDD" id="cd06464">
    <property type="entry name" value="ACD_sHsps-like"/>
    <property type="match status" value="1"/>
</dbReference>
<evidence type="ECO:0000256" key="1">
    <source>
        <dbReference type="PROSITE-ProRule" id="PRU00285"/>
    </source>
</evidence>
<dbReference type="InterPro" id="IPR008978">
    <property type="entry name" value="HSP20-like_chaperone"/>
</dbReference>